<evidence type="ECO:0000313" key="3">
    <source>
        <dbReference type="Proteomes" id="UP001189429"/>
    </source>
</evidence>
<keyword evidence="3" id="KW-1185">Reference proteome</keyword>
<name>A0ABN9UFN9_9DINO</name>
<proteinExistence type="predicted"/>
<reference evidence="2" key="1">
    <citation type="submission" date="2023-10" db="EMBL/GenBank/DDBJ databases">
        <authorList>
            <person name="Chen Y."/>
            <person name="Shah S."/>
            <person name="Dougan E. K."/>
            <person name="Thang M."/>
            <person name="Chan C."/>
        </authorList>
    </citation>
    <scope>NUCLEOTIDE SEQUENCE [LARGE SCALE GENOMIC DNA]</scope>
</reference>
<evidence type="ECO:0000313" key="2">
    <source>
        <dbReference type="EMBL" id="CAK0857751.1"/>
    </source>
</evidence>
<evidence type="ECO:0000256" key="1">
    <source>
        <dbReference type="SAM" id="MobiDB-lite"/>
    </source>
</evidence>
<organism evidence="2 3">
    <name type="scientific">Prorocentrum cordatum</name>
    <dbReference type="NCBI Taxonomy" id="2364126"/>
    <lineage>
        <taxon>Eukaryota</taxon>
        <taxon>Sar</taxon>
        <taxon>Alveolata</taxon>
        <taxon>Dinophyceae</taxon>
        <taxon>Prorocentrales</taxon>
        <taxon>Prorocentraceae</taxon>
        <taxon>Prorocentrum</taxon>
    </lineage>
</organism>
<feature type="region of interest" description="Disordered" evidence="1">
    <location>
        <begin position="1"/>
        <end position="40"/>
    </location>
</feature>
<dbReference type="Proteomes" id="UP001189429">
    <property type="component" value="Unassembled WGS sequence"/>
</dbReference>
<comment type="caution">
    <text evidence="2">The sequence shown here is derived from an EMBL/GenBank/DDBJ whole genome shotgun (WGS) entry which is preliminary data.</text>
</comment>
<dbReference type="EMBL" id="CAUYUJ010015752">
    <property type="protein sequence ID" value="CAK0857751.1"/>
    <property type="molecule type" value="Genomic_DNA"/>
</dbReference>
<feature type="region of interest" description="Disordered" evidence="1">
    <location>
        <begin position="62"/>
        <end position="128"/>
    </location>
</feature>
<protein>
    <submittedName>
        <fullName evidence="2">Uncharacterized protein</fullName>
    </submittedName>
</protein>
<gene>
    <name evidence="2" type="ORF">PCOR1329_LOCUS47739</name>
</gene>
<feature type="compositionally biased region" description="Basic and acidic residues" evidence="1">
    <location>
        <begin position="69"/>
        <end position="91"/>
    </location>
</feature>
<sequence length="128" mass="13809">MDQEKEGEGEEAERDDAPDRNRHAACRGSAERGARSPRRPLWGASIQCAQCLGIDPRRASVGHLAAKRSAHESDKKRHTRPQPERLGENRALRSGPPGPVALRGRTRAGEAGKLAAGDERRARGGACC</sequence>
<accession>A0ABN9UFN9</accession>